<dbReference type="PANTHER" id="PTHR43762:SF1">
    <property type="entry name" value="D-ARABINONO-1,4-LACTONE OXIDASE"/>
    <property type="match status" value="1"/>
</dbReference>
<feature type="domain" description="FAD-binding PCMH-type" evidence="3">
    <location>
        <begin position="29"/>
        <end position="200"/>
    </location>
</feature>
<dbReference type="InterPro" id="IPR007173">
    <property type="entry name" value="ALO_C"/>
</dbReference>
<keyword evidence="1" id="KW-0560">Oxidoreductase</keyword>
<dbReference type="InterPro" id="IPR016167">
    <property type="entry name" value="FAD-bd_PCMH_sub1"/>
</dbReference>
<evidence type="ECO:0000256" key="2">
    <source>
        <dbReference type="SAM" id="MobiDB-lite"/>
    </source>
</evidence>
<dbReference type="RefSeq" id="WP_019617966.1">
    <property type="nucleotide sequence ID" value="NZ_JBHUNE010000003.1"/>
</dbReference>
<comment type="caution">
    <text evidence="4">The sequence shown here is derived from an EMBL/GenBank/DDBJ whole genome shotgun (WGS) entry which is preliminary data.</text>
</comment>
<dbReference type="Pfam" id="PF01565">
    <property type="entry name" value="FAD_binding_4"/>
    <property type="match status" value="1"/>
</dbReference>
<evidence type="ECO:0000313" key="5">
    <source>
        <dbReference type="Proteomes" id="UP001597492"/>
    </source>
</evidence>
<dbReference type="Gene3D" id="3.30.43.10">
    <property type="entry name" value="Uridine Diphospho-n-acetylenolpyruvylglucosamine Reductase, domain 2"/>
    <property type="match status" value="1"/>
</dbReference>
<dbReference type="EMBL" id="JBHUNE010000003">
    <property type="protein sequence ID" value="MFD2757421.1"/>
    <property type="molecule type" value="Genomic_DNA"/>
</dbReference>
<protein>
    <submittedName>
        <fullName evidence="4">D-arabinono-1,4-lactone oxidase</fullName>
    </submittedName>
</protein>
<dbReference type="InterPro" id="IPR010031">
    <property type="entry name" value="FAD_lactone_oxidase-like"/>
</dbReference>
<dbReference type="PROSITE" id="PS51387">
    <property type="entry name" value="FAD_PCMH"/>
    <property type="match status" value="1"/>
</dbReference>
<reference evidence="5" key="1">
    <citation type="journal article" date="2019" name="Int. J. Syst. Evol. Microbiol.">
        <title>The Global Catalogue of Microorganisms (GCM) 10K type strain sequencing project: providing services to taxonomists for standard genome sequencing and annotation.</title>
        <authorList>
            <consortium name="The Broad Institute Genomics Platform"/>
            <consortium name="The Broad Institute Genome Sequencing Center for Infectious Disease"/>
            <person name="Wu L."/>
            <person name="Ma J."/>
        </authorList>
    </citation>
    <scope>NUCLEOTIDE SEQUENCE [LARGE SCALE GENOMIC DNA]</scope>
    <source>
        <strain evidence="5">TISTR 1514</strain>
    </source>
</reference>
<proteinExistence type="predicted"/>
<dbReference type="PANTHER" id="PTHR43762">
    <property type="entry name" value="L-GULONOLACTONE OXIDASE"/>
    <property type="match status" value="1"/>
</dbReference>
<dbReference type="Proteomes" id="UP001597492">
    <property type="component" value="Unassembled WGS sequence"/>
</dbReference>
<dbReference type="PIRSF" id="PIRSF000136">
    <property type="entry name" value="LGO_GLO"/>
    <property type="match status" value="1"/>
</dbReference>
<dbReference type="InterPro" id="IPR006094">
    <property type="entry name" value="Oxid_FAD_bind_N"/>
</dbReference>
<dbReference type="Gene3D" id="1.10.45.10">
    <property type="entry name" value="Vanillyl-alcohol Oxidase, Chain A, domain 4"/>
    <property type="match status" value="1"/>
</dbReference>
<dbReference type="Gene3D" id="3.30.70.2520">
    <property type="match status" value="1"/>
</dbReference>
<evidence type="ECO:0000256" key="1">
    <source>
        <dbReference type="ARBA" id="ARBA00023002"/>
    </source>
</evidence>
<feature type="region of interest" description="Disordered" evidence="2">
    <location>
        <begin position="1"/>
        <end position="21"/>
    </location>
</feature>
<dbReference type="Gene3D" id="3.30.465.10">
    <property type="match status" value="1"/>
</dbReference>
<dbReference type="SUPFAM" id="SSF56176">
    <property type="entry name" value="FAD-binding/transporter-associated domain-like"/>
    <property type="match status" value="1"/>
</dbReference>
<evidence type="ECO:0000313" key="4">
    <source>
        <dbReference type="EMBL" id="MFD2757421.1"/>
    </source>
</evidence>
<sequence length="456" mass="49911">MTEHETEGAPQRAARSKRRANAWRNWSGGVSETSTLVAGPTSETAVKALIIGAAGSGLKIKSVGAGHSFNDIAATEGLRLHFDDYRGLVSVNSDTNVATFRAGTKLHELPKLLKPYGLALANQGDIDAQTISGAISTGTHGTGLGFSGLSGMVKSLRMVLADGSVVYCDERTHPDLFEFARIGLGALGVILEVGLQCVPAFRVAAAEDTMPLDEVLDSFVAQARTHDHVEFFWFPHAEQALVKTNRRLAPGEEPDESYAPQTALAKFVDEEVVQNWAHQLVVSLGSVAPGLVPKVNQFAAGMMGHRHYVDDSHGVFVSQRRVRFNEMEYAVPLEDGPEIVREIRRMIEARDWRISFPVEVRCAGADDVPLSTAYGRDSMYIAVHQYARESHVEYFGAIEEVLVAAGGRPHWGKLHTLGADDLRERYDRFDDFIALRGDVDPNRVFANQYLTRTLGV</sequence>
<dbReference type="InterPro" id="IPR036318">
    <property type="entry name" value="FAD-bd_PCMH-like_sf"/>
</dbReference>
<dbReference type="Pfam" id="PF04030">
    <property type="entry name" value="ALO"/>
    <property type="match status" value="1"/>
</dbReference>
<keyword evidence="5" id="KW-1185">Reference proteome</keyword>
<name>A0ABW5UV23_9MICO</name>
<dbReference type="InterPro" id="IPR016169">
    <property type="entry name" value="FAD-bd_PCMH_sub2"/>
</dbReference>
<evidence type="ECO:0000259" key="3">
    <source>
        <dbReference type="PROSITE" id="PS51387"/>
    </source>
</evidence>
<dbReference type="InterPro" id="IPR016171">
    <property type="entry name" value="Vanillyl_alc_oxidase_C-sub2"/>
</dbReference>
<accession>A0ABW5UV23</accession>
<organism evidence="4 5">
    <name type="scientific">Gulosibacter faecalis</name>
    <dbReference type="NCBI Taxonomy" id="272240"/>
    <lineage>
        <taxon>Bacteria</taxon>
        <taxon>Bacillati</taxon>
        <taxon>Actinomycetota</taxon>
        <taxon>Actinomycetes</taxon>
        <taxon>Micrococcales</taxon>
        <taxon>Microbacteriaceae</taxon>
        <taxon>Gulosibacter</taxon>
    </lineage>
</organism>
<gene>
    <name evidence="4" type="ORF">ACFSW7_03390</name>
</gene>
<dbReference type="NCBIfam" id="TIGR01679">
    <property type="entry name" value="bact_FAD_ox"/>
    <property type="match status" value="1"/>
</dbReference>
<dbReference type="InterPro" id="IPR016166">
    <property type="entry name" value="FAD-bd_PCMH"/>
</dbReference>